<dbReference type="AlphaFoldDB" id="A0AAW1ZX07"/>
<gene>
    <name evidence="2" type="ORF">ABG768_004955</name>
</gene>
<evidence type="ECO:0000256" key="1">
    <source>
        <dbReference type="SAM" id="MobiDB-lite"/>
    </source>
</evidence>
<evidence type="ECO:0000313" key="3">
    <source>
        <dbReference type="Proteomes" id="UP001479290"/>
    </source>
</evidence>
<feature type="compositionally biased region" description="Basic and acidic residues" evidence="1">
    <location>
        <begin position="89"/>
        <end position="98"/>
    </location>
</feature>
<name>A0AAW1ZX07_CULAL</name>
<feature type="region of interest" description="Disordered" evidence="1">
    <location>
        <begin position="69"/>
        <end position="106"/>
    </location>
</feature>
<dbReference type="Proteomes" id="UP001479290">
    <property type="component" value="Unassembled WGS sequence"/>
</dbReference>
<accession>A0AAW1ZX07</accession>
<proteinExistence type="predicted"/>
<sequence>MSQVGRLDESQRNISRLPIEQGQNSALVVSGAKWQLFFRDQCVDQEGLPPLETVISSRNSQKWKMKASCHRLTQKHPSVRVSANATSRPRPERERDRAAILTGSAS</sequence>
<feature type="compositionally biased region" description="Basic residues" evidence="1">
    <location>
        <begin position="69"/>
        <end position="78"/>
    </location>
</feature>
<reference evidence="2 3" key="1">
    <citation type="submission" date="2024-05" db="EMBL/GenBank/DDBJ databases">
        <title>A high-quality chromosomal-level genome assembly of Topmouth culter (Culter alburnus).</title>
        <authorList>
            <person name="Zhao H."/>
        </authorList>
    </citation>
    <scope>NUCLEOTIDE SEQUENCE [LARGE SCALE GENOMIC DNA]</scope>
    <source>
        <strain evidence="2">CATC2023</strain>
        <tissue evidence="2">Muscle</tissue>
    </source>
</reference>
<protein>
    <submittedName>
        <fullName evidence="2">Uncharacterized protein</fullName>
    </submittedName>
</protein>
<evidence type="ECO:0000313" key="2">
    <source>
        <dbReference type="EMBL" id="KAK9965889.1"/>
    </source>
</evidence>
<keyword evidence="3" id="KW-1185">Reference proteome</keyword>
<dbReference type="EMBL" id="JAWDJR010000012">
    <property type="protein sequence ID" value="KAK9965889.1"/>
    <property type="molecule type" value="Genomic_DNA"/>
</dbReference>
<comment type="caution">
    <text evidence="2">The sequence shown here is derived from an EMBL/GenBank/DDBJ whole genome shotgun (WGS) entry which is preliminary data.</text>
</comment>
<organism evidence="2 3">
    <name type="scientific">Culter alburnus</name>
    <name type="common">Topmouth culter</name>
    <dbReference type="NCBI Taxonomy" id="194366"/>
    <lineage>
        <taxon>Eukaryota</taxon>
        <taxon>Metazoa</taxon>
        <taxon>Chordata</taxon>
        <taxon>Craniata</taxon>
        <taxon>Vertebrata</taxon>
        <taxon>Euteleostomi</taxon>
        <taxon>Actinopterygii</taxon>
        <taxon>Neopterygii</taxon>
        <taxon>Teleostei</taxon>
        <taxon>Ostariophysi</taxon>
        <taxon>Cypriniformes</taxon>
        <taxon>Xenocyprididae</taxon>
        <taxon>Xenocypridinae</taxon>
        <taxon>Culter</taxon>
    </lineage>
</organism>